<comment type="caution">
    <text evidence="2">The sequence shown here is derived from an EMBL/GenBank/DDBJ whole genome shotgun (WGS) entry which is preliminary data.</text>
</comment>
<sequence>MSSRHLELRGGMHGSVRIRPRALPPALLVAICCLISGCAGTPGGGVTGVPVAPGNGAIAARPDPASSAPPTPIPVRAPLVMIVGDSFTVGSGPVERWNSYAAKAARELGWQLVTAGAAGTGFVNPGPVNRTFERSFTEELAWRPAPDLLIVSGGHNDRRTRAGRVNRAAKRLLELVHARWPHTRVVVIGPIWMTRAPRWAYRIRDAIAAAADEEEATFLDPLGERWSRRLVLPDGVHPTPAGHTWLARWLVTALGGR</sequence>
<reference evidence="2 3" key="1">
    <citation type="submission" date="2017-05" db="EMBL/GenBank/DDBJ databases">
        <title>Biotechnological potential of actinobacteria isolated from South African environments.</title>
        <authorList>
            <person name="Le Roes-Hill M."/>
            <person name="Prins A."/>
            <person name="Durrell K.A."/>
        </authorList>
    </citation>
    <scope>NUCLEOTIDE SEQUENCE [LARGE SCALE GENOMIC DNA]</scope>
    <source>
        <strain evidence="2">M26</strain>
    </source>
</reference>
<dbReference type="EMBL" id="NGFP01000123">
    <property type="protein sequence ID" value="OUC93851.1"/>
    <property type="molecule type" value="Genomic_DNA"/>
</dbReference>
<name>A0A243RGL8_9ACTN</name>
<dbReference type="SUPFAM" id="SSF52266">
    <property type="entry name" value="SGNH hydrolase"/>
    <property type="match status" value="1"/>
</dbReference>
<dbReference type="InterPro" id="IPR036514">
    <property type="entry name" value="SGNH_hydro_sf"/>
</dbReference>
<dbReference type="Pfam" id="PF13472">
    <property type="entry name" value="Lipase_GDSL_2"/>
    <property type="match status" value="1"/>
</dbReference>
<protein>
    <recommendedName>
        <fullName evidence="1">SGNH hydrolase-type esterase domain-containing protein</fullName>
    </recommendedName>
</protein>
<feature type="domain" description="SGNH hydrolase-type esterase" evidence="1">
    <location>
        <begin position="83"/>
        <end position="244"/>
    </location>
</feature>
<evidence type="ECO:0000259" key="1">
    <source>
        <dbReference type="Pfam" id="PF13472"/>
    </source>
</evidence>
<gene>
    <name evidence="2" type="ORF">CA984_24865</name>
</gene>
<accession>A0A243RGL8</accession>
<evidence type="ECO:0000313" key="3">
    <source>
        <dbReference type="Proteomes" id="UP000194761"/>
    </source>
</evidence>
<evidence type="ECO:0000313" key="2">
    <source>
        <dbReference type="EMBL" id="OUC93851.1"/>
    </source>
</evidence>
<dbReference type="CDD" id="cd00229">
    <property type="entry name" value="SGNH_hydrolase"/>
    <property type="match status" value="1"/>
</dbReference>
<dbReference type="Gene3D" id="3.40.50.1110">
    <property type="entry name" value="SGNH hydrolase"/>
    <property type="match status" value="1"/>
</dbReference>
<proteinExistence type="predicted"/>
<dbReference type="InterPro" id="IPR013830">
    <property type="entry name" value="SGNH_hydro"/>
</dbReference>
<dbReference type="Proteomes" id="UP000194761">
    <property type="component" value="Unassembled WGS sequence"/>
</dbReference>
<keyword evidence="3" id="KW-1185">Reference proteome</keyword>
<organism evidence="2 3">
    <name type="scientific">Streptosporangium minutum</name>
    <dbReference type="NCBI Taxonomy" id="569862"/>
    <lineage>
        <taxon>Bacteria</taxon>
        <taxon>Bacillati</taxon>
        <taxon>Actinomycetota</taxon>
        <taxon>Actinomycetes</taxon>
        <taxon>Streptosporangiales</taxon>
        <taxon>Streptosporangiaceae</taxon>
        <taxon>Streptosporangium</taxon>
    </lineage>
</organism>
<dbReference type="AlphaFoldDB" id="A0A243RGL8"/>